<dbReference type="RefSeq" id="WP_137639677.1">
    <property type="nucleotide sequence ID" value="NZ_BJDK01000008.1"/>
</dbReference>
<protein>
    <submittedName>
        <fullName evidence="1">IpaB/EvcA family protein</fullName>
    </submittedName>
</protein>
<reference evidence="2" key="1">
    <citation type="journal article" date="2019" name="Int. J. Syst. Evol. Microbiol.">
        <title>The Global Catalogue of Microorganisms (GCM) 10K type strain sequencing project: providing services to taxonomists for standard genome sequencing and annotation.</title>
        <authorList>
            <consortium name="The Broad Institute Genomics Platform"/>
            <consortium name="The Broad Institute Genome Sequencing Center for Infectious Disease"/>
            <person name="Wu L."/>
            <person name="Ma J."/>
        </authorList>
    </citation>
    <scope>NUCLEOTIDE SEQUENCE [LARGE SCALE GENOMIC DNA]</scope>
    <source>
        <strain evidence="2">CCM 8932</strain>
    </source>
</reference>
<keyword evidence="2" id="KW-1185">Reference proteome</keyword>
<dbReference type="Proteomes" id="UP001596253">
    <property type="component" value="Unassembled WGS sequence"/>
</dbReference>
<evidence type="ECO:0000313" key="1">
    <source>
        <dbReference type="EMBL" id="MFC6165856.1"/>
    </source>
</evidence>
<accession>A0ABW1RAN0</accession>
<gene>
    <name evidence="1" type="ORF">ACFP3T_14425</name>
</gene>
<proteinExistence type="predicted"/>
<dbReference type="EMBL" id="JBHSSD010000061">
    <property type="protein sequence ID" value="MFC6165856.1"/>
    <property type="molecule type" value="Genomic_DNA"/>
</dbReference>
<sequence>MTELKVSQQVKDLLSATNSIFPGNVTVTFGDQKAGYVRHDQAAQLMQDGNIEVHVSDITAPNYTASHEVMHLLLLLQGFPQMTFNLTTNNAQLDEQLMAIATELYDAVAHVLIVQNQREHDLIDSEIEDLYFKGVYATIDPEDPNQDDAMMTLRLLTLTDLLVFFNGDLGDQRLAKVEADFPKSWAAAKKLYAVITTKPVETPFAMRRTVVKLFKAFDDQMLDWDLPLLHGSEFVTMQSVLSDRQQRLEVRQLFDIYHSEMIETEQHTRAFIGLNKGDRQNAFVIPAPAEKQSDDFFKELYGMQVKDLFARLHVPFTTR</sequence>
<name>A0ABW1RAN0_9LACO</name>
<organism evidence="1 2">
    <name type="scientific">Lactiplantibacillus dongliensis</name>
    <dbReference type="NCBI Taxonomy" id="2559919"/>
    <lineage>
        <taxon>Bacteria</taxon>
        <taxon>Bacillati</taxon>
        <taxon>Bacillota</taxon>
        <taxon>Bacilli</taxon>
        <taxon>Lactobacillales</taxon>
        <taxon>Lactobacillaceae</taxon>
        <taxon>Lactiplantibacillus</taxon>
    </lineage>
</organism>
<comment type="caution">
    <text evidence="1">The sequence shown here is derived from an EMBL/GenBank/DDBJ whole genome shotgun (WGS) entry which is preliminary data.</text>
</comment>
<evidence type="ECO:0000313" key="2">
    <source>
        <dbReference type="Proteomes" id="UP001596253"/>
    </source>
</evidence>